<evidence type="ECO:0000313" key="3">
    <source>
        <dbReference type="Proteomes" id="UP000748752"/>
    </source>
</evidence>
<dbReference type="EMBL" id="NRRV01000053">
    <property type="protein sequence ID" value="MBK1632640.1"/>
    <property type="molecule type" value="Genomic_DNA"/>
</dbReference>
<dbReference type="SUPFAM" id="SSF46785">
    <property type="entry name" value="Winged helix' DNA-binding domain"/>
    <property type="match status" value="1"/>
</dbReference>
<gene>
    <name evidence="2" type="ORF">CKO31_18210</name>
</gene>
<evidence type="ECO:0000256" key="1">
    <source>
        <dbReference type="SAM" id="MobiDB-lite"/>
    </source>
</evidence>
<reference evidence="2 3" key="1">
    <citation type="journal article" date="2020" name="Microorganisms">
        <title>Osmotic Adaptation and Compatible Solute Biosynthesis of Phototrophic Bacteria as Revealed from Genome Analyses.</title>
        <authorList>
            <person name="Imhoff J.F."/>
            <person name="Rahn T."/>
            <person name="Kunzel S."/>
            <person name="Keller A."/>
            <person name="Neulinger S.C."/>
        </authorList>
    </citation>
    <scope>NUCLEOTIDE SEQUENCE [LARGE SCALE GENOMIC DNA]</scope>
    <source>
        <strain evidence="2 3">DSM 6210</strain>
    </source>
</reference>
<accession>A0ABS1CL27</accession>
<name>A0ABS1CL27_9GAMM</name>
<dbReference type="RefSeq" id="WP_200240379.1">
    <property type="nucleotide sequence ID" value="NZ_NRRV01000053.1"/>
</dbReference>
<feature type="compositionally biased region" description="Basic and acidic residues" evidence="1">
    <location>
        <begin position="168"/>
        <end position="183"/>
    </location>
</feature>
<feature type="compositionally biased region" description="Polar residues" evidence="1">
    <location>
        <begin position="124"/>
        <end position="141"/>
    </location>
</feature>
<dbReference type="InterPro" id="IPR036390">
    <property type="entry name" value="WH_DNA-bd_sf"/>
</dbReference>
<keyword evidence="3" id="KW-1185">Reference proteome</keyword>
<proteinExistence type="predicted"/>
<evidence type="ECO:0008006" key="4">
    <source>
        <dbReference type="Google" id="ProtNLM"/>
    </source>
</evidence>
<dbReference type="Proteomes" id="UP000748752">
    <property type="component" value="Unassembled WGS sequence"/>
</dbReference>
<dbReference type="Pfam" id="PF13730">
    <property type="entry name" value="HTH_36"/>
    <property type="match status" value="1"/>
</dbReference>
<dbReference type="InterPro" id="IPR036388">
    <property type="entry name" value="WH-like_DNA-bd_sf"/>
</dbReference>
<feature type="region of interest" description="Disordered" evidence="1">
    <location>
        <begin position="91"/>
        <end position="193"/>
    </location>
</feature>
<organism evidence="2 3">
    <name type="scientific">Thiohalocapsa halophila</name>
    <dbReference type="NCBI Taxonomy" id="69359"/>
    <lineage>
        <taxon>Bacteria</taxon>
        <taxon>Pseudomonadati</taxon>
        <taxon>Pseudomonadota</taxon>
        <taxon>Gammaproteobacteria</taxon>
        <taxon>Chromatiales</taxon>
        <taxon>Chromatiaceae</taxon>
        <taxon>Thiohalocapsa</taxon>
    </lineage>
</organism>
<feature type="compositionally biased region" description="Low complexity" evidence="1">
    <location>
        <begin position="104"/>
        <end position="122"/>
    </location>
</feature>
<comment type="caution">
    <text evidence="2">The sequence shown here is derived from an EMBL/GenBank/DDBJ whole genome shotgun (WGS) entry which is preliminary data.</text>
</comment>
<evidence type="ECO:0000313" key="2">
    <source>
        <dbReference type="EMBL" id="MBK1632640.1"/>
    </source>
</evidence>
<sequence length="290" mass="31302">MSYRLTEWAWSVDGLSPHARLSLLALADCCNGSRRNATCWPSLAHLVSKTGLSRASLKRALRELESRALIDRRPGNGRRATVYRLACQDSPNKRLDLGDPTVAPRPEQAAAAAKSPRPQASARGVTQTPLNASRGVTQTPLGEQPEPPGGSHRPPEPGIEPGKPPGGTERDIASPRAHARETEPAAGTALSEAPGGDWRAIAAAVRPDLPDVAAVRAKFDAYHRGTSFRDQSAADQAWELWLLRERVTYQECVSRITIGVDRAPGAFLATMPSGSEDLAVEYEVLRRDEV</sequence>
<dbReference type="Gene3D" id="1.10.10.10">
    <property type="entry name" value="Winged helix-like DNA-binding domain superfamily/Winged helix DNA-binding domain"/>
    <property type="match status" value="1"/>
</dbReference>
<protein>
    <recommendedName>
        <fullName evidence="4">Helix-turn-helix domain-containing protein</fullName>
    </recommendedName>
</protein>